<protein>
    <submittedName>
        <fullName evidence="2">Uncharacterized protein</fullName>
    </submittedName>
</protein>
<dbReference type="EMBL" id="LAZR01004434">
    <property type="protein sequence ID" value="KKN08620.1"/>
    <property type="molecule type" value="Genomic_DNA"/>
</dbReference>
<reference evidence="2" key="1">
    <citation type="journal article" date="2015" name="Nature">
        <title>Complex archaea that bridge the gap between prokaryotes and eukaryotes.</title>
        <authorList>
            <person name="Spang A."/>
            <person name="Saw J.H."/>
            <person name="Jorgensen S.L."/>
            <person name="Zaremba-Niedzwiedzka K."/>
            <person name="Martijn J."/>
            <person name="Lind A.E."/>
            <person name="van Eijk R."/>
            <person name="Schleper C."/>
            <person name="Guy L."/>
            <person name="Ettema T.J."/>
        </authorList>
    </citation>
    <scope>NUCLEOTIDE SEQUENCE</scope>
</reference>
<evidence type="ECO:0000256" key="1">
    <source>
        <dbReference type="SAM" id="MobiDB-lite"/>
    </source>
</evidence>
<accession>A0A0F9MMT3</accession>
<organism evidence="2">
    <name type="scientific">marine sediment metagenome</name>
    <dbReference type="NCBI Taxonomy" id="412755"/>
    <lineage>
        <taxon>unclassified sequences</taxon>
        <taxon>metagenomes</taxon>
        <taxon>ecological metagenomes</taxon>
    </lineage>
</organism>
<name>A0A0F9MMT3_9ZZZZ</name>
<sequence>MRLVWFCLLLVLLVPTFANATTYYIRDDGGTPTRCTGTTDAADPGSGSDQPCA</sequence>
<comment type="caution">
    <text evidence="2">The sequence shown here is derived from an EMBL/GenBank/DDBJ whole genome shotgun (WGS) entry which is preliminary data.</text>
</comment>
<feature type="region of interest" description="Disordered" evidence="1">
    <location>
        <begin position="27"/>
        <end position="53"/>
    </location>
</feature>
<gene>
    <name evidence="2" type="ORF">LCGC14_1055000</name>
</gene>
<dbReference type="AlphaFoldDB" id="A0A0F9MMT3"/>
<evidence type="ECO:0000313" key="2">
    <source>
        <dbReference type="EMBL" id="KKN08620.1"/>
    </source>
</evidence>
<proteinExistence type="predicted"/>
<feature type="non-terminal residue" evidence="2">
    <location>
        <position position="53"/>
    </location>
</feature>